<sequence>MSAIFGTEPINQLTVEFSFKNPSQDAELKSSHDEYTPRTQGICSYHKFDEKSKAKRGRITFLFDKKLTIHC</sequence>
<proteinExistence type="predicted"/>
<name>A0A0L7QQK5_9HYME</name>
<gene>
    <name evidence="1" type="ORF">WH47_05681</name>
</gene>
<evidence type="ECO:0000313" key="2">
    <source>
        <dbReference type="Proteomes" id="UP000053825"/>
    </source>
</evidence>
<organism evidence="1 2">
    <name type="scientific">Habropoda laboriosa</name>
    <dbReference type="NCBI Taxonomy" id="597456"/>
    <lineage>
        <taxon>Eukaryota</taxon>
        <taxon>Metazoa</taxon>
        <taxon>Ecdysozoa</taxon>
        <taxon>Arthropoda</taxon>
        <taxon>Hexapoda</taxon>
        <taxon>Insecta</taxon>
        <taxon>Pterygota</taxon>
        <taxon>Neoptera</taxon>
        <taxon>Endopterygota</taxon>
        <taxon>Hymenoptera</taxon>
        <taxon>Apocrita</taxon>
        <taxon>Aculeata</taxon>
        <taxon>Apoidea</taxon>
        <taxon>Anthophila</taxon>
        <taxon>Apidae</taxon>
        <taxon>Habropoda</taxon>
    </lineage>
</organism>
<evidence type="ECO:0000313" key="1">
    <source>
        <dbReference type="EMBL" id="KOC60903.1"/>
    </source>
</evidence>
<reference evidence="1 2" key="1">
    <citation type="submission" date="2015-07" db="EMBL/GenBank/DDBJ databases">
        <title>The genome of Habropoda laboriosa.</title>
        <authorList>
            <person name="Pan H."/>
            <person name="Kapheim K."/>
        </authorList>
    </citation>
    <scope>NUCLEOTIDE SEQUENCE [LARGE SCALE GENOMIC DNA]</scope>
    <source>
        <strain evidence="1">0110345459</strain>
    </source>
</reference>
<dbReference type="EMBL" id="KQ414786">
    <property type="protein sequence ID" value="KOC60903.1"/>
    <property type="molecule type" value="Genomic_DNA"/>
</dbReference>
<keyword evidence="2" id="KW-1185">Reference proteome</keyword>
<accession>A0A0L7QQK5</accession>
<dbReference type="AlphaFoldDB" id="A0A0L7QQK5"/>
<protein>
    <submittedName>
        <fullName evidence="1">Uncharacterized protein</fullName>
    </submittedName>
</protein>
<dbReference type="Proteomes" id="UP000053825">
    <property type="component" value="Unassembled WGS sequence"/>
</dbReference>